<accession>A0A1W5DAZ8</accession>
<evidence type="ECO:0000313" key="5">
    <source>
        <dbReference type="EMBL" id="SLM40112.1"/>
    </source>
</evidence>
<name>A0A1W5DAZ8_9LECA</name>
<dbReference type="PANTHER" id="PTHR12499:SF0">
    <property type="entry name" value="OPTIC ATROPHY 3 PROTEIN"/>
    <property type="match status" value="1"/>
</dbReference>
<organism evidence="5 6">
    <name type="scientific">Lasallia pustulata</name>
    <dbReference type="NCBI Taxonomy" id="136370"/>
    <lineage>
        <taxon>Eukaryota</taxon>
        <taxon>Fungi</taxon>
        <taxon>Dikarya</taxon>
        <taxon>Ascomycota</taxon>
        <taxon>Pezizomycotina</taxon>
        <taxon>Lecanoromycetes</taxon>
        <taxon>OSLEUM clade</taxon>
        <taxon>Umbilicariomycetidae</taxon>
        <taxon>Umbilicariales</taxon>
        <taxon>Umbilicariaceae</taxon>
        <taxon>Lasallia</taxon>
    </lineage>
</organism>
<dbReference type="EMBL" id="FWEW01003623">
    <property type="protein sequence ID" value="SLM40112.1"/>
    <property type="molecule type" value="Genomic_DNA"/>
</dbReference>
<evidence type="ECO:0000256" key="4">
    <source>
        <dbReference type="SAM" id="MobiDB-lite"/>
    </source>
</evidence>
<dbReference type="GO" id="GO:0005739">
    <property type="term" value="C:mitochondrion"/>
    <property type="evidence" value="ECO:0007669"/>
    <property type="project" value="TreeGrafter"/>
</dbReference>
<protein>
    <submittedName>
        <fullName evidence="5">Opa3 domain-containing protein</fullName>
    </submittedName>
</protein>
<sequence>MSSITLKISSLVIRTLSKPIANRIKAQAREHEKFRRICLSFAQSLHRLDMRLRLGLLQDSAAIEKQAAREAAEAKAKKHRLEAPTVKTEAQTKADEAAAAKEKEKGTATAKICPPKPRIRPLSEAKAIDSGANFISEAFLFLVAGGLIVFESWRSRRKETSRREDVAGRITELEESEKAARRALVDLEKEILRMRAKEKGVFAPTVKHILPKEIWAVEEQEEKEDEARSAGWRSWIQRLWPAQGTAAEPEIPAERASERGGQTSKESQPVDGKGSTPSRSLTTGASKATDMAVGRS</sequence>
<reference evidence="6" key="1">
    <citation type="submission" date="2017-03" db="EMBL/GenBank/DDBJ databases">
        <authorList>
            <person name="Sharma R."/>
            <person name="Thines M."/>
        </authorList>
    </citation>
    <scope>NUCLEOTIDE SEQUENCE [LARGE SCALE GENOMIC DNA]</scope>
</reference>
<dbReference type="Pfam" id="PF07047">
    <property type="entry name" value="OPA3"/>
    <property type="match status" value="1"/>
</dbReference>
<comment type="similarity">
    <text evidence="1">Belongs to the OPA3 family.</text>
</comment>
<dbReference type="AlphaFoldDB" id="A0A1W5DAZ8"/>
<dbReference type="Proteomes" id="UP000192927">
    <property type="component" value="Unassembled WGS sequence"/>
</dbReference>
<evidence type="ECO:0000256" key="2">
    <source>
        <dbReference type="ARBA" id="ARBA00023054"/>
    </source>
</evidence>
<feature type="region of interest" description="Disordered" evidence="4">
    <location>
        <begin position="243"/>
        <end position="296"/>
    </location>
</feature>
<dbReference type="PANTHER" id="PTHR12499">
    <property type="entry name" value="OPTIC ATROPHY 3 PROTEIN OPA3"/>
    <property type="match status" value="1"/>
</dbReference>
<keyword evidence="6" id="KW-1185">Reference proteome</keyword>
<feature type="compositionally biased region" description="Polar residues" evidence="4">
    <location>
        <begin position="275"/>
        <end position="286"/>
    </location>
</feature>
<dbReference type="GO" id="GO:0019216">
    <property type="term" value="P:regulation of lipid metabolic process"/>
    <property type="evidence" value="ECO:0007669"/>
    <property type="project" value="TreeGrafter"/>
</dbReference>
<evidence type="ECO:0000313" key="6">
    <source>
        <dbReference type="Proteomes" id="UP000192927"/>
    </source>
</evidence>
<proteinExistence type="inferred from homology"/>
<feature type="coiled-coil region" evidence="3">
    <location>
        <begin position="170"/>
        <end position="197"/>
    </location>
</feature>
<keyword evidence="2 3" id="KW-0175">Coiled coil</keyword>
<evidence type="ECO:0000256" key="3">
    <source>
        <dbReference type="SAM" id="Coils"/>
    </source>
</evidence>
<evidence type="ECO:0000256" key="1">
    <source>
        <dbReference type="ARBA" id="ARBA00007584"/>
    </source>
</evidence>
<dbReference type="InterPro" id="IPR010754">
    <property type="entry name" value="OPA3-like"/>
</dbReference>